<name>B3QQI6_CHLP8</name>
<dbReference type="Proteomes" id="UP000008811">
    <property type="component" value="Chromosome"/>
</dbReference>
<dbReference type="AlphaFoldDB" id="B3QQI6"/>
<dbReference type="PANTHER" id="PTHR33558:SF1">
    <property type="entry name" value="GLUTAREDOXIN-LIKE PROTEIN C5ORF63 HOMOLOG"/>
    <property type="match status" value="1"/>
</dbReference>
<dbReference type="SUPFAM" id="SSF52833">
    <property type="entry name" value="Thioredoxin-like"/>
    <property type="match status" value="1"/>
</dbReference>
<reference evidence="1" key="1">
    <citation type="submission" date="2008-06" db="EMBL/GenBank/DDBJ databases">
        <title>Complete sequence of Chlorobaculum parvum NCIB 8327.</title>
        <authorList>
            <consortium name="US DOE Joint Genome Institute"/>
            <person name="Lucas S."/>
            <person name="Copeland A."/>
            <person name="Lapidus A."/>
            <person name="Glavina del Rio T."/>
            <person name="Dalin E."/>
            <person name="Tice H."/>
            <person name="Bruce D."/>
            <person name="Goodwin L."/>
            <person name="Pitluck S."/>
            <person name="Schmutz J."/>
            <person name="Larimer F."/>
            <person name="Land M."/>
            <person name="Hauser L."/>
            <person name="Kyrpides N."/>
            <person name="Mikhailova N."/>
            <person name="Zhao F."/>
            <person name="Li T."/>
            <person name="Liu Z."/>
            <person name="Overmann J."/>
            <person name="Bryant D.A."/>
            <person name="Richardson P."/>
        </authorList>
    </citation>
    <scope>NUCLEOTIDE SEQUENCE [LARGE SCALE GENOMIC DNA]</scope>
    <source>
        <strain evidence="1">NCIB 8327</strain>
    </source>
</reference>
<proteinExistence type="predicted"/>
<sequence>MRPVVTIYGKPTCCLCDKAMAVLEEARQRTPFEIEKKDISGDFELLERYGLDIPVILINGREAFKHRIDPDRLAELLEGRSSLS</sequence>
<evidence type="ECO:0000313" key="1">
    <source>
        <dbReference type="EMBL" id="ACF12189.1"/>
    </source>
</evidence>
<dbReference type="Gene3D" id="3.40.30.10">
    <property type="entry name" value="Glutaredoxin"/>
    <property type="match status" value="1"/>
</dbReference>
<dbReference type="HOGENOM" id="CLU_125054_2_0_10"/>
<dbReference type="RefSeq" id="WP_012503022.1">
    <property type="nucleotide sequence ID" value="NC_011027.1"/>
</dbReference>
<gene>
    <name evidence="1" type="ordered locus">Cpar_1797</name>
</gene>
<dbReference type="eggNOG" id="COG0526">
    <property type="taxonomic scope" value="Bacteria"/>
</dbReference>
<dbReference type="InterPro" id="IPR036249">
    <property type="entry name" value="Thioredoxin-like_sf"/>
</dbReference>
<organism evidence="1 2">
    <name type="scientific">Chlorobaculum parvum (strain DSM 263 / NCIMB 8327)</name>
    <name type="common">Chlorobium vibrioforme subsp. thiosulfatophilum</name>
    <dbReference type="NCBI Taxonomy" id="517417"/>
    <lineage>
        <taxon>Bacteria</taxon>
        <taxon>Pseudomonadati</taxon>
        <taxon>Chlorobiota</taxon>
        <taxon>Chlorobiia</taxon>
        <taxon>Chlorobiales</taxon>
        <taxon>Chlorobiaceae</taxon>
        <taxon>Chlorobaculum</taxon>
    </lineage>
</organism>
<protein>
    <submittedName>
        <fullName evidence="1">Glutaredoxin 2</fullName>
    </submittedName>
</protein>
<dbReference type="STRING" id="517417.Cpar_1797"/>
<dbReference type="PANTHER" id="PTHR33558">
    <property type="entry name" value="GLUTAREDOXIN-LIKE PROTEIN C5ORF63 HOMOLOG"/>
    <property type="match status" value="1"/>
</dbReference>
<dbReference type="OrthoDB" id="32865at2"/>
<evidence type="ECO:0000313" key="2">
    <source>
        <dbReference type="Proteomes" id="UP000008811"/>
    </source>
</evidence>
<dbReference type="InterPro" id="IPR052565">
    <property type="entry name" value="Glutaredoxin-like_YDR286C"/>
</dbReference>
<dbReference type="Pfam" id="PF05768">
    <property type="entry name" value="Glrx-like"/>
    <property type="match status" value="1"/>
</dbReference>
<keyword evidence="2" id="KW-1185">Reference proteome</keyword>
<dbReference type="EMBL" id="CP001099">
    <property type="protein sequence ID" value="ACF12189.1"/>
    <property type="molecule type" value="Genomic_DNA"/>
</dbReference>
<dbReference type="KEGG" id="cpc:Cpar_1797"/>
<accession>B3QQI6</accession>
<dbReference type="InterPro" id="IPR008554">
    <property type="entry name" value="Glutaredoxin-like"/>
</dbReference>